<feature type="domain" description="Cell envelope-related transcriptional attenuator" evidence="3">
    <location>
        <begin position="769"/>
        <end position="933"/>
    </location>
</feature>
<dbReference type="Gene3D" id="3.30.70.2390">
    <property type="match status" value="1"/>
</dbReference>
<gene>
    <name evidence="5" type="ORF">GCM10010492_27190</name>
</gene>
<feature type="compositionally biased region" description="Basic and acidic residues" evidence="2">
    <location>
        <begin position="311"/>
        <end position="324"/>
    </location>
</feature>
<dbReference type="Pfam" id="PF13399">
    <property type="entry name" value="LytR_C"/>
    <property type="match status" value="1"/>
</dbReference>
<comment type="caution">
    <text evidence="5">The sequence shown here is derived from an EMBL/GenBank/DDBJ whole genome shotgun (WGS) entry which is preliminary data.</text>
</comment>
<evidence type="ECO:0000256" key="2">
    <source>
        <dbReference type="SAM" id="MobiDB-lite"/>
    </source>
</evidence>
<protein>
    <submittedName>
        <fullName evidence="5">Uncharacterized protein</fullName>
    </submittedName>
</protein>
<dbReference type="InterPro" id="IPR027381">
    <property type="entry name" value="LytR/CpsA/Psr_C"/>
</dbReference>
<feature type="domain" description="LytR/CpsA/Psr regulator C-terminal" evidence="4">
    <location>
        <begin position="1059"/>
        <end position="1142"/>
    </location>
</feature>
<feature type="compositionally biased region" description="Pro residues" evidence="2">
    <location>
        <begin position="325"/>
        <end position="336"/>
    </location>
</feature>
<reference evidence="6" key="1">
    <citation type="journal article" date="2019" name="Int. J. Syst. Evol. Microbiol.">
        <title>The Global Catalogue of Microorganisms (GCM) 10K type strain sequencing project: providing services to taxonomists for standard genome sequencing and annotation.</title>
        <authorList>
            <consortium name="The Broad Institute Genomics Platform"/>
            <consortium name="The Broad Institute Genome Sequencing Center for Infectious Disease"/>
            <person name="Wu L."/>
            <person name="Ma J."/>
        </authorList>
    </citation>
    <scope>NUCLEOTIDE SEQUENCE [LARGE SCALE GENOMIC DNA]</scope>
    <source>
        <strain evidence="6">JCM 3380</strain>
    </source>
</reference>
<feature type="region of interest" description="Disordered" evidence="2">
    <location>
        <begin position="1019"/>
        <end position="1055"/>
    </location>
</feature>
<dbReference type="NCBIfam" id="TIGR00350">
    <property type="entry name" value="lytR_cpsA_psr"/>
    <property type="match status" value="1"/>
</dbReference>
<evidence type="ECO:0000256" key="1">
    <source>
        <dbReference type="ARBA" id="ARBA00006068"/>
    </source>
</evidence>
<dbReference type="Pfam" id="PF03816">
    <property type="entry name" value="LytR_cpsA_psr"/>
    <property type="match status" value="1"/>
</dbReference>
<name>A0ABP3DAI8_9PSEU</name>
<dbReference type="RefSeq" id="WP_343934104.1">
    <property type="nucleotide sequence ID" value="NZ_BAAABU010000004.1"/>
</dbReference>
<feature type="compositionally biased region" description="Basic and acidic residues" evidence="2">
    <location>
        <begin position="476"/>
        <end position="487"/>
    </location>
</feature>
<feature type="compositionally biased region" description="Pro residues" evidence="2">
    <location>
        <begin position="579"/>
        <end position="589"/>
    </location>
</feature>
<organism evidence="5 6">
    <name type="scientific">Saccharothrix mutabilis subsp. mutabilis</name>
    <dbReference type="NCBI Taxonomy" id="66855"/>
    <lineage>
        <taxon>Bacteria</taxon>
        <taxon>Bacillati</taxon>
        <taxon>Actinomycetota</taxon>
        <taxon>Actinomycetes</taxon>
        <taxon>Pseudonocardiales</taxon>
        <taxon>Pseudonocardiaceae</taxon>
        <taxon>Saccharothrix</taxon>
    </lineage>
</organism>
<proteinExistence type="inferred from homology"/>
<feature type="compositionally biased region" description="Low complexity" evidence="2">
    <location>
        <begin position="1027"/>
        <end position="1048"/>
    </location>
</feature>
<feature type="compositionally biased region" description="Low complexity" evidence="2">
    <location>
        <begin position="13"/>
        <end position="22"/>
    </location>
</feature>
<keyword evidence="6" id="KW-1185">Reference proteome</keyword>
<evidence type="ECO:0000313" key="5">
    <source>
        <dbReference type="EMBL" id="GAA0227441.1"/>
    </source>
</evidence>
<feature type="region of interest" description="Disordered" evidence="2">
    <location>
        <begin position="1"/>
        <end position="595"/>
    </location>
</feature>
<feature type="compositionally biased region" description="Basic and acidic residues" evidence="2">
    <location>
        <begin position="59"/>
        <end position="89"/>
    </location>
</feature>
<dbReference type="Gene3D" id="3.40.630.190">
    <property type="entry name" value="LCP protein"/>
    <property type="match status" value="1"/>
</dbReference>
<dbReference type="InterPro" id="IPR050922">
    <property type="entry name" value="LytR/CpsA/Psr_CW_biosynth"/>
</dbReference>
<evidence type="ECO:0000313" key="6">
    <source>
        <dbReference type="Proteomes" id="UP001500416"/>
    </source>
</evidence>
<dbReference type="PANTHER" id="PTHR33392">
    <property type="entry name" value="POLYISOPRENYL-TEICHOIC ACID--PEPTIDOGLYCAN TEICHOIC ACID TRANSFERASE TAGU"/>
    <property type="match status" value="1"/>
</dbReference>
<dbReference type="Proteomes" id="UP001500416">
    <property type="component" value="Unassembled WGS sequence"/>
</dbReference>
<feature type="compositionally biased region" description="Basic and acidic residues" evidence="2">
    <location>
        <begin position="435"/>
        <end position="451"/>
    </location>
</feature>
<feature type="compositionally biased region" description="Basic and acidic residues" evidence="2">
    <location>
        <begin position="99"/>
        <end position="133"/>
    </location>
</feature>
<dbReference type="PANTHER" id="PTHR33392:SF6">
    <property type="entry name" value="POLYISOPRENYL-TEICHOIC ACID--PEPTIDOGLYCAN TEICHOIC ACID TRANSFERASE TAGU"/>
    <property type="match status" value="1"/>
</dbReference>
<comment type="similarity">
    <text evidence="1">Belongs to the LytR/CpsA/Psr (LCP) family.</text>
</comment>
<sequence length="1177" mass="123777">MPDEPRRGGPGPRGDQPVPDDQPTGRRRRSMEGSGGLSVSELLEQHSRTNIPRPVPPTDGRRPESAGRRAAPEAESTGRRAMPEPEVTGRRAAVAPEVTGRRAVPEPEPTGRRAVPDPEAARRAVPEAGRRAVPEPPQTGRRVAPEPTGRRPLPDDLAPARPEDTGRRRRPTPEDAPPSHFGPESTGRRARPDLSAEHAAPRRAAEQAPPRRPADPEPPRRAAAPNLPRDTAPSAPSAPGAPGLPRDTAPGAPGSPREAAPREPSLPRDPGPRDSGLPRDPAAPRVARRDLAATPHDASQTPPRDLATGGPRDRALRDPGRPAPRDVPPNGRPAPAGPGVAPRDTAPAGPREAAPRDFVGGGPRDTGPRNTPGGPRETGSHSIPGGPRETGAHKIPGGPRETGAHKIPGGPRETGAHQVPGGPRETGAYDIPGRGPREAARDLAGGGRRDGAPAGPRDLADGSGPRRLAEAGPSDTGRRPVDPRRANGADPRGFAGRPGGPDGSGPRRLTEGGPDGSGPRRLAEGGPDGSGPRRLAEGGPDGSGPRRLAEGGPRRLAGGGSDVAAEGGDIAGRLGGAPAPTPPAPPAPTPRDQIDPLSLTTEMEAISDDVKKRREVDHTLARFSAVHDELAEQERQKKERRQKLLPWKQDHDEDATVFAEPLDDADDADLPRRRRARTAKHSKIVRTVKVLSLTGAVLVFVATGIGWGAMQYIDSKFTEIDALNTNSAAVHEAEKQLGDENFLIVGSDTRAGAKPEDGVGDADKEPGARSDVLMLAHIPADRKRVVVVSVPRDLEITRPECEKWDWKTGEYTGEVLPKAKGVKANEAYADGGPRCVSTFMTELTGLTINHFISVDFNGFKGMVDAVGKIKVCVPKVMEDEELGVIFDKPGQYEINGEKALDYVRARKVTNEPLGDYDRVKRQQKFLSSLLRTALSSEMLLNPGKLNNFLNAFASSTVGQNIGVKDMLTLAQSLQGIEAGRVSFVTVPHRTDEGPTKSNHDNIELLLEDETKALFQAIIDGTPLPGETPDATPTTPAQSAPTSNAPAQPKQGQVIDPKGLKIQVFNGEGGRDGAAKLAKDSLEELGFSVVNWGGGEATPKTVIRYGIGGEDAAATLAAAVPGATPEFRPEMGGSVLLLLGPEWDRKVVAPQPGGTAAQPGKTATPPVDVVNAGVDPCA</sequence>
<accession>A0ABP3DAI8</accession>
<dbReference type="EMBL" id="BAAABU010000004">
    <property type="protein sequence ID" value="GAA0227441.1"/>
    <property type="molecule type" value="Genomic_DNA"/>
</dbReference>
<feature type="compositionally biased region" description="Basic and acidic residues" evidence="2">
    <location>
        <begin position="186"/>
        <end position="205"/>
    </location>
</feature>
<evidence type="ECO:0000259" key="3">
    <source>
        <dbReference type="Pfam" id="PF03816"/>
    </source>
</evidence>
<feature type="compositionally biased region" description="Low complexity" evidence="2">
    <location>
        <begin position="221"/>
        <end position="243"/>
    </location>
</feature>
<evidence type="ECO:0000259" key="4">
    <source>
        <dbReference type="Pfam" id="PF13399"/>
    </source>
</evidence>
<dbReference type="InterPro" id="IPR004474">
    <property type="entry name" value="LytR_CpsA_psr"/>
</dbReference>